<name>A0ACB8ACQ9_9AGAM</name>
<dbReference type="Proteomes" id="UP000790377">
    <property type="component" value="Unassembled WGS sequence"/>
</dbReference>
<protein>
    <submittedName>
        <fullName evidence="1">Uncharacterized protein</fullName>
    </submittedName>
</protein>
<sequence length="303" mass="33762">MTSCFRCHQSHSGPQAFLLTCSQCKRAWHHKCHIPPIQDVELLQRIKATNAKDTANGLDAWTCKKCSRNSSKQRSESTVTDTSTSREESIVSKMLETDTRSSSVTASSASWHTAREQSVGSPVTNLRTKITEHIKRSSFGAGSIKPAIPERDVSDRRSMSSLTAQARASESIVGADMDADGDVVMQQHDDSDTDDLYAPVGSRVLYVHPPLRAHLSSDESNAIPEAARTRSRTTISFEDLKGKHISDINRIRMLDSWRDLQEKRARTTRGHAKRQPRMLLSPKAGVLLDLFEADTWIAQHQAR</sequence>
<accession>A0ACB8ACQ9</accession>
<keyword evidence="2" id="KW-1185">Reference proteome</keyword>
<evidence type="ECO:0000313" key="1">
    <source>
        <dbReference type="EMBL" id="KAH7910816.1"/>
    </source>
</evidence>
<organism evidence="1 2">
    <name type="scientific">Hygrophoropsis aurantiaca</name>
    <dbReference type="NCBI Taxonomy" id="72124"/>
    <lineage>
        <taxon>Eukaryota</taxon>
        <taxon>Fungi</taxon>
        <taxon>Dikarya</taxon>
        <taxon>Basidiomycota</taxon>
        <taxon>Agaricomycotina</taxon>
        <taxon>Agaricomycetes</taxon>
        <taxon>Agaricomycetidae</taxon>
        <taxon>Boletales</taxon>
        <taxon>Coniophorineae</taxon>
        <taxon>Hygrophoropsidaceae</taxon>
        <taxon>Hygrophoropsis</taxon>
    </lineage>
</organism>
<gene>
    <name evidence="1" type="ORF">BJ138DRAFT_1152042</name>
</gene>
<proteinExistence type="predicted"/>
<reference evidence="1" key="1">
    <citation type="journal article" date="2021" name="New Phytol.">
        <title>Evolutionary innovations through gain and loss of genes in the ectomycorrhizal Boletales.</title>
        <authorList>
            <person name="Wu G."/>
            <person name="Miyauchi S."/>
            <person name="Morin E."/>
            <person name="Kuo A."/>
            <person name="Drula E."/>
            <person name="Varga T."/>
            <person name="Kohler A."/>
            <person name="Feng B."/>
            <person name="Cao Y."/>
            <person name="Lipzen A."/>
            <person name="Daum C."/>
            <person name="Hundley H."/>
            <person name="Pangilinan J."/>
            <person name="Johnson J."/>
            <person name="Barry K."/>
            <person name="LaButti K."/>
            <person name="Ng V."/>
            <person name="Ahrendt S."/>
            <person name="Min B."/>
            <person name="Choi I.G."/>
            <person name="Park H."/>
            <person name="Plett J.M."/>
            <person name="Magnuson J."/>
            <person name="Spatafora J.W."/>
            <person name="Nagy L.G."/>
            <person name="Henrissat B."/>
            <person name="Grigoriev I.V."/>
            <person name="Yang Z.L."/>
            <person name="Xu J."/>
            <person name="Martin F.M."/>
        </authorList>
    </citation>
    <scope>NUCLEOTIDE SEQUENCE</scope>
    <source>
        <strain evidence="1">ATCC 28755</strain>
    </source>
</reference>
<evidence type="ECO:0000313" key="2">
    <source>
        <dbReference type="Proteomes" id="UP000790377"/>
    </source>
</evidence>
<dbReference type="EMBL" id="MU267699">
    <property type="protein sequence ID" value="KAH7910816.1"/>
    <property type="molecule type" value="Genomic_DNA"/>
</dbReference>
<comment type="caution">
    <text evidence="1">The sequence shown here is derived from an EMBL/GenBank/DDBJ whole genome shotgun (WGS) entry which is preliminary data.</text>
</comment>